<dbReference type="InterPro" id="IPR050950">
    <property type="entry name" value="HTH-type_LysR_regulators"/>
</dbReference>
<dbReference type="SUPFAM" id="SSF46785">
    <property type="entry name" value="Winged helix' DNA-binding domain"/>
    <property type="match status" value="1"/>
</dbReference>
<keyword evidence="3" id="KW-0238">DNA-binding</keyword>
<dbReference type="Gene3D" id="1.10.10.10">
    <property type="entry name" value="Winged helix-like DNA-binding domain superfamily/Winged helix DNA-binding domain"/>
    <property type="match status" value="1"/>
</dbReference>
<reference evidence="6 7" key="2">
    <citation type="submission" date="2024-03" db="EMBL/GenBank/DDBJ databases">
        <title>The Genome Sequence of Enterococcus sp. DIV2402.</title>
        <authorList>
            <consortium name="The Broad Institute Genomics Platform"/>
            <consortium name="The Broad Institute Microbial Omics Core"/>
            <consortium name="The Broad Institute Genomic Center for Infectious Diseases"/>
            <person name="Earl A."/>
            <person name="Manson A."/>
            <person name="Gilmore M."/>
            <person name="Schwartman J."/>
            <person name="Shea T."/>
            <person name="Abouelleil A."/>
            <person name="Cao P."/>
            <person name="Chapman S."/>
            <person name="Cusick C."/>
            <person name="Young S."/>
            <person name="Neafsey D."/>
            <person name="Nusbaum C."/>
            <person name="Birren B."/>
        </authorList>
    </citation>
    <scope>NUCLEOTIDE SEQUENCE [LARGE SCALE GENOMIC DNA]</scope>
    <source>
        <strain evidence="6 7">DIV2402</strain>
    </source>
</reference>
<dbReference type="Pfam" id="PF03466">
    <property type="entry name" value="LysR_substrate"/>
    <property type="match status" value="1"/>
</dbReference>
<accession>A0ABZ2SPU5</accession>
<dbReference type="InterPro" id="IPR036390">
    <property type="entry name" value="WH_DNA-bd_sf"/>
</dbReference>
<sequence length="294" mass="33853">MEIRLLRYFLAIASEENISKAAKLLDITQPTLSRQLKQFEKSLGMKLFYREKNKMRLTESGQLLKSKAEEIVFLSDRMEQEFLNRKETVLDGTIMIGCVEADNSDTIAMFLEEMIRQYPNVRFSIFSGTSDTIIERLDKGLLDIALLLEPISAEKYEKIIFPRKERWGLLVSSESLLAEKTTISVNELIDIPLLCSSRLEIQTMIQSWLPLENQKLNIVGTFNLIFNVFSLVENKVGSALTIEGAITNRKNENMKFLPIIPEIQTNCVLIWKKNNLLTPTIYNFIDRIKKAFES</sequence>
<evidence type="ECO:0000256" key="2">
    <source>
        <dbReference type="ARBA" id="ARBA00023015"/>
    </source>
</evidence>
<keyword evidence="7" id="KW-1185">Reference proteome</keyword>
<feature type="domain" description="HTH lysR-type" evidence="5">
    <location>
        <begin position="1"/>
        <end position="58"/>
    </location>
</feature>
<dbReference type="InterPro" id="IPR005119">
    <property type="entry name" value="LysR_subst-bd"/>
</dbReference>
<gene>
    <name evidence="6" type="ORF">DOK78_001794</name>
</gene>
<proteinExistence type="inferred from homology"/>
<dbReference type="Gene3D" id="3.40.190.290">
    <property type="match status" value="1"/>
</dbReference>
<dbReference type="InterPro" id="IPR036388">
    <property type="entry name" value="WH-like_DNA-bd_sf"/>
</dbReference>
<dbReference type="PANTHER" id="PTHR30419:SF8">
    <property type="entry name" value="NITROGEN ASSIMILATION TRANSCRIPTIONAL ACTIVATOR-RELATED"/>
    <property type="match status" value="1"/>
</dbReference>
<dbReference type="Proteomes" id="UP000664701">
    <property type="component" value="Chromosome"/>
</dbReference>
<reference evidence="6 7" key="1">
    <citation type="submission" date="2021-03" db="EMBL/GenBank/DDBJ databases">
        <authorList>
            <person name="Gilmore M.S."/>
            <person name="Schwartzman J."/>
            <person name="Van Tyne D."/>
            <person name="Martin M."/>
            <person name="Earl A.M."/>
            <person name="Manson A.L."/>
            <person name="Straub T."/>
            <person name="Salamzade R."/>
            <person name="Saavedra J."/>
            <person name="Lebreton F."/>
            <person name="Prichula J."/>
            <person name="Schaufler K."/>
            <person name="Gaca A."/>
            <person name="Sgardioli B."/>
            <person name="Wagenaar J."/>
            <person name="Strong T."/>
        </authorList>
    </citation>
    <scope>NUCLEOTIDE SEQUENCE [LARGE SCALE GENOMIC DNA]</scope>
    <source>
        <strain evidence="6 7">DIV2402</strain>
    </source>
</reference>
<protein>
    <recommendedName>
        <fullName evidence="5">HTH lysR-type domain-containing protein</fullName>
    </recommendedName>
</protein>
<keyword evidence="4" id="KW-0804">Transcription</keyword>
<evidence type="ECO:0000256" key="4">
    <source>
        <dbReference type="ARBA" id="ARBA00023163"/>
    </source>
</evidence>
<dbReference type="PRINTS" id="PR00039">
    <property type="entry name" value="HTHLYSR"/>
</dbReference>
<dbReference type="CDD" id="cd05466">
    <property type="entry name" value="PBP2_LTTR_substrate"/>
    <property type="match status" value="1"/>
</dbReference>
<dbReference type="SUPFAM" id="SSF53850">
    <property type="entry name" value="Periplasmic binding protein-like II"/>
    <property type="match status" value="1"/>
</dbReference>
<dbReference type="PANTHER" id="PTHR30419">
    <property type="entry name" value="HTH-TYPE TRANSCRIPTIONAL REGULATOR YBHD"/>
    <property type="match status" value="1"/>
</dbReference>
<evidence type="ECO:0000313" key="7">
    <source>
        <dbReference type="Proteomes" id="UP000664701"/>
    </source>
</evidence>
<dbReference type="RefSeq" id="WP_207940679.1">
    <property type="nucleotide sequence ID" value="NZ_CP147251.1"/>
</dbReference>
<name>A0ABZ2SPU5_9ENTE</name>
<dbReference type="PROSITE" id="PS50931">
    <property type="entry name" value="HTH_LYSR"/>
    <property type="match status" value="1"/>
</dbReference>
<dbReference type="InterPro" id="IPR000847">
    <property type="entry name" value="LysR_HTH_N"/>
</dbReference>
<evidence type="ECO:0000256" key="1">
    <source>
        <dbReference type="ARBA" id="ARBA00009437"/>
    </source>
</evidence>
<keyword evidence="2" id="KW-0805">Transcription regulation</keyword>
<dbReference type="EMBL" id="CP147251">
    <property type="protein sequence ID" value="WYJ77156.1"/>
    <property type="molecule type" value="Genomic_DNA"/>
</dbReference>
<dbReference type="Pfam" id="PF00126">
    <property type="entry name" value="HTH_1"/>
    <property type="match status" value="1"/>
</dbReference>
<comment type="similarity">
    <text evidence="1">Belongs to the LysR transcriptional regulatory family.</text>
</comment>
<evidence type="ECO:0000313" key="6">
    <source>
        <dbReference type="EMBL" id="WYJ77156.1"/>
    </source>
</evidence>
<organism evidence="6 7">
    <name type="scientific">Candidatus Enterococcus lowellii</name>
    <dbReference type="NCBI Taxonomy" id="2230877"/>
    <lineage>
        <taxon>Bacteria</taxon>
        <taxon>Bacillati</taxon>
        <taxon>Bacillota</taxon>
        <taxon>Bacilli</taxon>
        <taxon>Lactobacillales</taxon>
        <taxon>Enterococcaceae</taxon>
        <taxon>Enterococcus</taxon>
    </lineage>
</organism>
<evidence type="ECO:0000259" key="5">
    <source>
        <dbReference type="PROSITE" id="PS50931"/>
    </source>
</evidence>
<evidence type="ECO:0000256" key="3">
    <source>
        <dbReference type="ARBA" id="ARBA00023125"/>
    </source>
</evidence>